<reference evidence="1 2" key="1">
    <citation type="submission" date="2024-06" db="EMBL/GenBank/DDBJ databases">
        <title>Genomic Encyclopedia of Type Strains, Phase V (KMG-V): Genome sequencing to study the core and pangenomes of soil and plant-associated prokaryotes.</title>
        <authorList>
            <person name="Whitman W."/>
        </authorList>
    </citation>
    <scope>NUCLEOTIDE SEQUENCE [LARGE SCALE GENOMIC DNA]</scope>
    <source>
        <strain evidence="1 2">USDA 160</strain>
    </source>
</reference>
<protein>
    <submittedName>
        <fullName evidence="1">Uncharacterized protein</fullName>
    </submittedName>
</protein>
<evidence type="ECO:0000313" key="1">
    <source>
        <dbReference type="EMBL" id="MET4720804.1"/>
    </source>
</evidence>
<name>A0ABV2RX62_BRAJP</name>
<dbReference type="Proteomes" id="UP001549291">
    <property type="component" value="Unassembled WGS sequence"/>
</dbReference>
<dbReference type="EMBL" id="JBEPTQ010000002">
    <property type="protein sequence ID" value="MET4720804.1"/>
    <property type="molecule type" value="Genomic_DNA"/>
</dbReference>
<organism evidence="1 2">
    <name type="scientific">Bradyrhizobium japonicum</name>
    <dbReference type="NCBI Taxonomy" id="375"/>
    <lineage>
        <taxon>Bacteria</taxon>
        <taxon>Pseudomonadati</taxon>
        <taxon>Pseudomonadota</taxon>
        <taxon>Alphaproteobacteria</taxon>
        <taxon>Hyphomicrobiales</taxon>
        <taxon>Nitrobacteraceae</taxon>
        <taxon>Bradyrhizobium</taxon>
    </lineage>
</organism>
<comment type="caution">
    <text evidence="1">The sequence shown here is derived from an EMBL/GenBank/DDBJ whole genome shotgun (WGS) entry which is preliminary data.</text>
</comment>
<proteinExistence type="predicted"/>
<sequence length="41" mass="4400">MPPGDERAEAMKKATILENAAEMLEHFSGRVGVPAKMTVEG</sequence>
<keyword evidence="2" id="KW-1185">Reference proteome</keyword>
<accession>A0ABV2RX62</accession>
<gene>
    <name evidence="1" type="ORF">ABIF63_004910</name>
</gene>
<evidence type="ECO:0000313" key="2">
    <source>
        <dbReference type="Proteomes" id="UP001549291"/>
    </source>
</evidence>
<dbReference type="RefSeq" id="WP_281460524.1">
    <property type="nucleotide sequence ID" value="NZ_CP066351.1"/>
</dbReference>